<gene>
    <name evidence="7" type="ORF">HSBAA_47450</name>
</gene>
<dbReference type="KEGG" id="hsr:HSBAA_47450"/>
<evidence type="ECO:0000256" key="2">
    <source>
        <dbReference type="ARBA" id="ARBA00022475"/>
    </source>
</evidence>
<dbReference type="GO" id="GO:0005886">
    <property type="term" value="C:plasma membrane"/>
    <property type="evidence" value="ECO:0007669"/>
    <property type="project" value="UniProtKB-SubCell"/>
</dbReference>
<dbReference type="AlphaFoldDB" id="A0A455UGV5"/>
<comment type="subcellular location">
    <subcellularLocation>
        <location evidence="1">Cell membrane</location>
        <topology evidence="1">Multi-pass membrane protein</topology>
    </subcellularLocation>
</comment>
<dbReference type="InterPro" id="IPR017039">
    <property type="entry name" value="Virul_fac_BrkB"/>
</dbReference>
<evidence type="ECO:0000256" key="3">
    <source>
        <dbReference type="ARBA" id="ARBA00022692"/>
    </source>
</evidence>
<evidence type="ECO:0000256" key="5">
    <source>
        <dbReference type="ARBA" id="ARBA00023136"/>
    </source>
</evidence>
<evidence type="ECO:0000256" key="4">
    <source>
        <dbReference type="ARBA" id="ARBA00022989"/>
    </source>
</evidence>
<evidence type="ECO:0000256" key="1">
    <source>
        <dbReference type="ARBA" id="ARBA00004651"/>
    </source>
</evidence>
<dbReference type="Pfam" id="PF03631">
    <property type="entry name" value="Virul_fac_BrkB"/>
    <property type="match status" value="1"/>
</dbReference>
<dbReference type="EMBL" id="AP019514">
    <property type="protein sequence ID" value="BBI63439.1"/>
    <property type="molecule type" value="Genomic_DNA"/>
</dbReference>
<keyword evidence="4 6" id="KW-1133">Transmembrane helix</keyword>
<evidence type="ECO:0000313" key="8">
    <source>
        <dbReference type="Proteomes" id="UP000320231"/>
    </source>
</evidence>
<keyword evidence="5 6" id="KW-0472">Membrane</keyword>
<feature type="transmembrane region" description="Helical" evidence="6">
    <location>
        <begin position="56"/>
        <end position="85"/>
    </location>
</feature>
<name>A0A455UGV5_9GAMM</name>
<proteinExistence type="predicted"/>
<evidence type="ECO:0000256" key="6">
    <source>
        <dbReference type="SAM" id="Phobius"/>
    </source>
</evidence>
<organism evidence="7 8">
    <name type="scientific">Vreelandella sulfidaeris</name>
    <dbReference type="NCBI Taxonomy" id="115553"/>
    <lineage>
        <taxon>Bacteria</taxon>
        <taxon>Pseudomonadati</taxon>
        <taxon>Pseudomonadota</taxon>
        <taxon>Gammaproteobacteria</taxon>
        <taxon>Oceanospirillales</taxon>
        <taxon>Halomonadaceae</taxon>
        <taxon>Vreelandella</taxon>
    </lineage>
</organism>
<protein>
    <submittedName>
        <fullName evidence="7">Uncharacterized protein</fullName>
    </submittedName>
</protein>
<sequence>MRSSGQARTYPARTYQDGIMRKPTRGRHAEAPGEIPKCGWKDISWRVIRAARRDRITMLAAGVAFYALLALFPTIAAVISLWGLLFDPYEAGQQLYEISRFMPLMPPN</sequence>
<keyword evidence="3 6" id="KW-0812">Transmembrane</keyword>
<evidence type="ECO:0000313" key="7">
    <source>
        <dbReference type="EMBL" id="BBI63439.1"/>
    </source>
</evidence>
<reference evidence="7 8" key="1">
    <citation type="journal article" date="2019" name="Microbiol. Resour. Announc.">
        <title>Complete Genome Sequence of Halomonas sulfidaeris Strain Esulfide1 Isolated from a Metal Sulfide Rock at a Depth of 2,200 Meters, Obtained Using Nanopore Sequencing.</title>
        <authorList>
            <person name="Saito M."/>
            <person name="Nishigata A."/>
            <person name="Galipon J."/>
            <person name="Arakawa K."/>
        </authorList>
    </citation>
    <scope>NUCLEOTIDE SEQUENCE [LARGE SCALE GENOMIC DNA]</scope>
    <source>
        <strain evidence="7 8">ATCC BAA-803</strain>
    </source>
</reference>
<dbReference type="Proteomes" id="UP000320231">
    <property type="component" value="Chromosome"/>
</dbReference>
<accession>A0A455UGV5</accession>
<keyword evidence="2" id="KW-1003">Cell membrane</keyword>